<name>A0A2T6ADM7_9FLAO</name>
<dbReference type="AlphaFoldDB" id="A0A2T6ADM7"/>
<accession>A0A2T6ADM7</accession>
<dbReference type="Pfam" id="PF01541">
    <property type="entry name" value="GIY-YIG"/>
    <property type="match status" value="1"/>
</dbReference>
<dbReference type="InterPro" id="IPR050190">
    <property type="entry name" value="UPF0213_domain"/>
</dbReference>
<keyword evidence="3" id="KW-0540">Nuclease</keyword>
<gene>
    <name evidence="3" type="ORF">C8P64_2337</name>
</gene>
<dbReference type="Gene3D" id="3.40.1440.10">
    <property type="entry name" value="GIY-YIG endonuclease"/>
    <property type="match status" value="1"/>
</dbReference>
<keyword evidence="3" id="KW-0378">Hydrolase</keyword>
<dbReference type="PANTHER" id="PTHR34477">
    <property type="entry name" value="UPF0213 PROTEIN YHBQ"/>
    <property type="match status" value="1"/>
</dbReference>
<dbReference type="RefSeq" id="WP_108172255.1">
    <property type="nucleotide sequence ID" value="NZ_QBKQ01000003.1"/>
</dbReference>
<feature type="domain" description="GIY-YIG" evidence="2">
    <location>
        <begin position="1"/>
        <end position="77"/>
    </location>
</feature>
<dbReference type="OrthoDB" id="1203060at2"/>
<reference evidence="3 4" key="1">
    <citation type="submission" date="2018-04" db="EMBL/GenBank/DDBJ databases">
        <title>Genomic Encyclopedia of Archaeal and Bacterial Type Strains, Phase II (KMG-II): from individual species to whole genera.</title>
        <authorList>
            <person name="Goeker M."/>
        </authorList>
    </citation>
    <scope>NUCLEOTIDE SEQUENCE [LARGE SCALE GENOMIC DNA]</scope>
    <source>
        <strain evidence="3 4">DSM 23082</strain>
    </source>
</reference>
<dbReference type="SUPFAM" id="SSF82771">
    <property type="entry name" value="GIY-YIG endonuclease"/>
    <property type="match status" value="1"/>
</dbReference>
<dbReference type="GO" id="GO:0004519">
    <property type="term" value="F:endonuclease activity"/>
    <property type="evidence" value="ECO:0007669"/>
    <property type="project" value="UniProtKB-KW"/>
</dbReference>
<evidence type="ECO:0000259" key="2">
    <source>
        <dbReference type="PROSITE" id="PS50164"/>
    </source>
</evidence>
<proteinExistence type="inferred from homology"/>
<keyword evidence="4" id="KW-1185">Reference proteome</keyword>
<comment type="similarity">
    <text evidence="1">Belongs to the UPF0213 family.</text>
</comment>
<evidence type="ECO:0000256" key="1">
    <source>
        <dbReference type="ARBA" id="ARBA00007435"/>
    </source>
</evidence>
<evidence type="ECO:0000313" key="3">
    <source>
        <dbReference type="EMBL" id="PTX41924.1"/>
    </source>
</evidence>
<keyword evidence="3" id="KW-0255">Endonuclease</keyword>
<evidence type="ECO:0000313" key="4">
    <source>
        <dbReference type="Proteomes" id="UP000244174"/>
    </source>
</evidence>
<dbReference type="EMBL" id="QBKQ01000003">
    <property type="protein sequence ID" value="PTX41924.1"/>
    <property type="molecule type" value="Genomic_DNA"/>
</dbReference>
<organism evidence="3 4">
    <name type="scientific">Christiangramia gaetbulicola</name>
    <dbReference type="NCBI Taxonomy" id="703340"/>
    <lineage>
        <taxon>Bacteria</taxon>
        <taxon>Pseudomonadati</taxon>
        <taxon>Bacteroidota</taxon>
        <taxon>Flavobacteriia</taxon>
        <taxon>Flavobacteriales</taxon>
        <taxon>Flavobacteriaceae</taxon>
        <taxon>Christiangramia</taxon>
    </lineage>
</organism>
<dbReference type="CDD" id="cd10449">
    <property type="entry name" value="GIY-YIG_SLX1_like"/>
    <property type="match status" value="1"/>
</dbReference>
<dbReference type="InterPro" id="IPR035901">
    <property type="entry name" value="GIY-YIG_endonuc_sf"/>
</dbReference>
<dbReference type="PROSITE" id="PS50164">
    <property type="entry name" value="GIY_YIG"/>
    <property type="match status" value="1"/>
</dbReference>
<protein>
    <submittedName>
        <fullName evidence="3">Putative endonuclease</fullName>
    </submittedName>
</protein>
<dbReference type="Proteomes" id="UP000244174">
    <property type="component" value="Unassembled WGS sequence"/>
</dbReference>
<dbReference type="PANTHER" id="PTHR34477:SF5">
    <property type="entry name" value="BSL5627 PROTEIN"/>
    <property type="match status" value="1"/>
</dbReference>
<sequence length="83" mass="10018">MPFHLYILFSKKLDRFYVGATGNLQKRLEKHLSSSSGFTSKVRDWTIIYSEEYERKEDAFKREKQIKLWKSRKMIEALIDKEV</sequence>
<comment type="caution">
    <text evidence="3">The sequence shown here is derived from an EMBL/GenBank/DDBJ whole genome shotgun (WGS) entry which is preliminary data.</text>
</comment>
<dbReference type="InterPro" id="IPR000305">
    <property type="entry name" value="GIY-YIG_endonuc"/>
</dbReference>